<keyword evidence="10" id="KW-1185">Reference proteome</keyword>
<keyword evidence="4" id="KW-0689">Ribosomal protein</keyword>
<name>A0AAE0IRD2_9PEZI</name>
<evidence type="ECO:0000256" key="1">
    <source>
        <dbReference type="ARBA" id="ARBA00004173"/>
    </source>
</evidence>
<dbReference type="Proteomes" id="UP001283341">
    <property type="component" value="Unassembled WGS sequence"/>
</dbReference>
<evidence type="ECO:0000256" key="4">
    <source>
        <dbReference type="ARBA" id="ARBA00022980"/>
    </source>
</evidence>
<evidence type="ECO:0000256" key="6">
    <source>
        <dbReference type="ARBA" id="ARBA00023274"/>
    </source>
</evidence>
<comment type="caution">
    <text evidence="9">The sequence shown here is derived from an EMBL/GenBank/DDBJ whole genome shotgun (WGS) entry which is preliminary data.</text>
</comment>
<reference evidence="9" key="2">
    <citation type="submission" date="2023-06" db="EMBL/GenBank/DDBJ databases">
        <authorList>
            <consortium name="Lawrence Berkeley National Laboratory"/>
            <person name="Haridas S."/>
            <person name="Hensen N."/>
            <person name="Bonometti L."/>
            <person name="Westerberg I."/>
            <person name="Brannstrom I.O."/>
            <person name="Guillou S."/>
            <person name="Cros-Aarteil S."/>
            <person name="Calhoun S."/>
            <person name="Kuo A."/>
            <person name="Mondo S."/>
            <person name="Pangilinan J."/>
            <person name="Riley R."/>
            <person name="Labutti K."/>
            <person name="Andreopoulos B."/>
            <person name="Lipzen A."/>
            <person name="Chen C."/>
            <person name="Yanf M."/>
            <person name="Daum C."/>
            <person name="Ng V."/>
            <person name="Clum A."/>
            <person name="Steindorff A."/>
            <person name="Ohm R."/>
            <person name="Martin F."/>
            <person name="Silar P."/>
            <person name="Natvig D."/>
            <person name="Lalanne C."/>
            <person name="Gautier V."/>
            <person name="Ament-Velasquez S.L."/>
            <person name="Kruys A."/>
            <person name="Hutchinson M.I."/>
            <person name="Powell A.J."/>
            <person name="Barry K."/>
            <person name="Miller A.N."/>
            <person name="Grigoriev I.V."/>
            <person name="Debuchy R."/>
            <person name="Gladieux P."/>
            <person name="Thoren M.H."/>
            <person name="Johannesson H."/>
        </authorList>
    </citation>
    <scope>NUCLEOTIDE SEQUENCE</scope>
    <source>
        <strain evidence="9">CBS 118394</strain>
    </source>
</reference>
<dbReference type="Pfam" id="PF10236">
    <property type="entry name" value="DAP3"/>
    <property type="match status" value="1"/>
</dbReference>
<evidence type="ECO:0000256" key="5">
    <source>
        <dbReference type="ARBA" id="ARBA00023128"/>
    </source>
</evidence>
<keyword evidence="3" id="KW-0809">Transit peptide</keyword>
<sequence>MSAPNCLRCLTRPSTAVLRHSIAVPNAVASWTASAPFSTTATAAAGPTKGARPTSQPKRMETGHIRSGRRVTISKSKHRKQAGARGKTPLPGERKAYRKKIQLSNSNALHVHWLSDLDAKHMLDAANVTKVMGLPDALVDQLRAVEAFKPKQTWGFFRKPSTLIRPETVDLVTRMQQAATDKQTLKLVLDGDKLTGKSILMLQAMSHAFFNEWIVIHIPEAQELTTAVTEYAPIPGTDPVQYMQQNYALKLIQNIRKANEKVLVRMATAYSHPEIPQQMPIGSSLMQLANSAKEPENAWTIFMALWKELTANTRGRVPILFALDGLSHIMKVSDYRSPAFELIHSHDLALVRLFTDCLGGNISLPYGGAILAATTRNNVQRSLSMELAIAQREAEQLGAEKPLRQAYIRGYDHRVEAAMRAAQVIKVKGINKLEARSLMEYWAASGVLRTTVDELSVSEKWMLSGNGVLGEMERASLLTMRI</sequence>
<dbReference type="GO" id="GO:0032543">
    <property type="term" value="P:mitochondrial translation"/>
    <property type="evidence" value="ECO:0007669"/>
    <property type="project" value="InterPro"/>
</dbReference>
<dbReference type="GO" id="GO:0003735">
    <property type="term" value="F:structural constituent of ribosome"/>
    <property type="evidence" value="ECO:0007669"/>
    <property type="project" value="TreeGrafter"/>
</dbReference>
<dbReference type="PANTHER" id="PTHR12810:SF0">
    <property type="entry name" value="SMALL RIBOSOMAL SUBUNIT PROTEIN MS29"/>
    <property type="match status" value="1"/>
</dbReference>
<evidence type="ECO:0000256" key="3">
    <source>
        <dbReference type="ARBA" id="ARBA00022946"/>
    </source>
</evidence>
<keyword evidence="6" id="KW-0687">Ribonucleoprotein</keyword>
<dbReference type="PIRSF" id="PIRSF036996">
    <property type="entry name" value="RSM23"/>
    <property type="match status" value="1"/>
</dbReference>
<gene>
    <name evidence="9" type="ORF">B0H66DRAFT_541970</name>
</gene>
<dbReference type="AlphaFoldDB" id="A0AAE0IRD2"/>
<proteinExistence type="inferred from homology"/>
<evidence type="ECO:0000256" key="8">
    <source>
        <dbReference type="SAM" id="MobiDB-lite"/>
    </source>
</evidence>
<reference evidence="9" key="1">
    <citation type="journal article" date="2023" name="Mol. Phylogenet. Evol.">
        <title>Genome-scale phylogeny and comparative genomics of the fungal order Sordariales.</title>
        <authorList>
            <person name="Hensen N."/>
            <person name="Bonometti L."/>
            <person name="Westerberg I."/>
            <person name="Brannstrom I.O."/>
            <person name="Guillou S."/>
            <person name="Cros-Aarteil S."/>
            <person name="Calhoun S."/>
            <person name="Haridas S."/>
            <person name="Kuo A."/>
            <person name="Mondo S."/>
            <person name="Pangilinan J."/>
            <person name="Riley R."/>
            <person name="LaButti K."/>
            <person name="Andreopoulos B."/>
            <person name="Lipzen A."/>
            <person name="Chen C."/>
            <person name="Yan M."/>
            <person name="Daum C."/>
            <person name="Ng V."/>
            <person name="Clum A."/>
            <person name="Steindorff A."/>
            <person name="Ohm R.A."/>
            <person name="Martin F."/>
            <person name="Silar P."/>
            <person name="Natvig D.O."/>
            <person name="Lalanne C."/>
            <person name="Gautier V."/>
            <person name="Ament-Velasquez S.L."/>
            <person name="Kruys A."/>
            <person name="Hutchinson M.I."/>
            <person name="Powell A.J."/>
            <person name="Barry K."/>
            <person name="Miller A.N."/>
            <person name="Grigoriev I.V."/>
            <person name="Debuchy R."/>
            <person name="Gladieux P."/>
            <person name="Hiltunen Thoren M."/>
            <person name="Johannesson H."/>
        </authorList>
    </citation>
    <scope>NUCLEOTIDE SEQUENCE</scope>
    <source>
        <strain evidence="9">CBS 118394</strain>
    </source>
</reference>
<accession>A0AAE0IRD2</accession>
<organism evidence="9 10">
    <name type="scientific">Apodospora peruviana</name>
    <dbReference type="NCBI Taxonomy" id="516989"/>
    <lineage>
        <taxon>Eukaryota</taxon>
        <taxon>Fungi</taxon>
        <taxon>Dikarya</taxon>
        <taxon>Ascomycota</taxon>
        <taxon>Pezizomycotina</taxon>
        <taxon>Sordariomycetes</taxon>
        <taxon>Sordariomycetidae</taxon>
        <taxon>Sordariales</taxon>
        <taxon>Lasiosphaeriaceae</taxon>
        <taxon>Apodospora</taxon>
    </lineage>
</organism>
<evidence type="ECO:0000256" key="2">
    <source>
        <dbReference type="ARBA" id="ARBA00009863"/>
    </source>
</evidence>
<comment type="similarity">
    <text evidence="2">Belongs to the mitochondrion-specific ribosomal protein mS29 family.</text>
</comment>
<dbReference type="GO" id="GO:0005763">
    <property type="term" value="C:mitochondrial small ribosomal subunit"/>
    <property type="evidence" value="ECO:0007669"/>
    <property type="project" value="InterPro"/>
</dbReference>
<evidence type="ECO:0000256" key="7">
    <source>
        <dbReference type="ARBA" id="ARBA00035140"/>
    </source>
</evidence>
<dbReference type="InterPro" id="IPR017082">
    <property type="entry name" value="Ribosomal_mS29_fun"/>
</dbReference>
<dbReference type="PANTHER" id="PTHR12810">
    <property type="entry name" value="MITOCHONDRIAL 28S RIBOSOMAL PROTEIN S29"/>
    <property type="match status" value="1"/>
</dbReference>
<protein>
    <recommendedName>
        <fullName evidence="7">Small ribosomal subunit protein mS29</fullName>
    </recommendedName>
</protein>
<feature type="compositionally biased region" description="Low complexity" evidence="8">
    <location>
        <begin position="41"/>
        <end position="54"/>
    </location>
</feature>
<feature type="region of interest" description="Disordered" evidence="8">
    <location>
        <begin position="41"/>
        <end position="93"/>
    </location>
</feature>
<evidence type="ECO:0000313" key="10">
    <source>
        <dbReference type="Proteomes" id="UP001283341"/>
    </source>
</evidence>
<dbReference type="EMBL" id="JAUEDM010000001">
    <property type="protein sequence ID" value="KAK3329752.1"/>
    <property type="molecule type" value="Genomic_DNA"/>
</dbReference>
<evidence type="ECO:0000313" key="9">
    <source>
        <dbReference type="EMBL" id="KAK3329752.1"/>
    </source>
</evidence>
<keyword evidence="5" id="KW-0496">Mitochondrion</keyword>
<comment type="subcellular location">
    <subcellularLocation>
        <location evidence="1">Mitochondrion</location>
    </subcellularLocation>
</comment>
<dbReference type="InterPro" id="IPR019368">
    <property type="entry name" value="Ribosomal_mS29"/>
</dbReference>